<evidence type="ECO:0000256" key="2">
    <source>
        <dbReference type="ARBA" id="ARBA00005327"/>
    </source>
</evidence>
<evidence type="ECO:0000256" key="7">
    <source>
        <dbReference type="ARBA" id="ARBA00023170"/>
    </source>
</evidence>
<protein>
    <recommendedName>
        <fullName evidence="11">Gustatory receptor</fullName>
    </recommendedName>
</protein>
<reference evidence="9 10" key="1">
    <citation type="submission" date="2020-08" db="EMBL/GenBank/DDBJ databases">
        <title>Aphidius gifuensis genome sequencing and assembly.</title>
        <authorList>
            <person name="Du Z."/>
        </authorList>
    </citation>
    <scope>NUCLEOTIDE SEQUENCE [LARGE SCALE GENOMIC DNA]</scope>
    <source>
        <strain evidence="9">YNYX2018</strain>
        <tissue evidence="9">Adults</tissue>
    </source>
</reference>
<dbReference type="OrthoDB" id="5800391at2759"/>
<dbReference type="AlphaFoldDB" id="A0A834Y4L5"/>
<dbReference type="EMBL" id="JACMRX010000001">
    <property type="protein sequence ID" value="KAF7997722.1"/>
    <property type="molecule type" value="Genomic_DNA"/>
</dbReference>
<evidence type="ECO:0000256" key="6">
    <source>
        <dbReference type="ARBA" id="ARBA00023136"/>
    </source>
</evidence>
<dbReference type="Proteomes" id="UP000639338">
    <property type="component" value="Unassembled WGS sequence"/>
</dbReference>
<keyword evidence="10" id="KW-1185">Reference proteome</keyword>
<keyword evidence="4 8" id="KW-0812">Transmembrane</keyword>
<dbReference type="PANTHER" id="PTHR21421">
    <property type="entry name" value="GUSTATORY RECEPTOR"/>
    <property type="match status" value="1"/>
</dbReference>
<comment type="similarity">
    <text evidence="2">Belongs to the insect chemoreceptor superfamily. Gustatory receptor (GR) family. Gr5a subfamily.</text>
</comment>
<evidence type="ECO:0000256" key="5">
    <source>
        <dbReference type="ARBA" id="ARBA00022989"/>
    </source>
</evidence>
<keyword evidence="3" id="KW-1003">Cell membrane</keyword>
<feature type="transmembrane region" description="Helical" evidence="8">
    <location>
        <begin position="187"/>
        <end position="210"/>
    </location>
</feature>
<dbReference type="PANTHER" id="PTHR21421:SF29">
    <property type="entry name" value="GUSTATORY RECEPTOR 5A FOR TREHALOSE-RELATED"/>
    <property type="match status" value="1"/>
</dbReference>
<evidence type="ECO:0000256" key="4">
    <source>
        <dbReference type="ARBA" id="ARBA00022692"/>
    </source>
</evidence>
<name>A0A834Y4L5_APHGI</name>
<dbReference type="GO" id="GO:0008527">
    <property type="term" value="F:taste receptor activity"/>
    <property type="evidence" value="ECO:0007669"/>
    <property type="project" value="InterPro"/>
</dbReference>
<dbReference type="GO" id="GO:0005886">
    <property type="term" value="C:plasma membrane"/>
    <property type="evidence" value="ECO:0007669"/>
    <property type="project" value="UniProtKB-SubCell"/>
</dbReference>
<dbReference type="GO" id="GO:0050916">
    <property type="term" value="P:sensory perception of sweet taste"/>
    <property type="evidence" value="ECO:0007669"/>
    <property type="project" value="UniProtKB-ARBA"/>
</dbReference>
<feature type="transmembrane region" description="Helical" evidence="8">
    <location>
        <begin position="222"/>
        <end position="242"/>
    </location>
</feature>
<dbReference type="InterPro" id="IPR009318">
    <property type="entry name" value="Gustatory_rcpt"/>
</dbReference>
<feature type="transmembrane region" description="Helical" evidence="8">
    <location>
        <begin position="31"/>
        <end position="53"/>
    </location>
</feature>
<keyword evidence="5 8" id="KW-1133">Transmembrane helix</keyword>
<organism evidence="9 10">
    <name type="scientific">Aphidius gifuensis</name>
    <name type="common">Parasitoid wasp</name>
    <dbReference type="NCBI Taxonomy" id="684658"/>
    <lineage>
        <taxon>Eukaryota</taxon>
        <taxon>Metazoa</taxon>
        <taxon>Ecdysozoa</taxon>
        <taxon>Arthropoda</taxon>
        <taxon>Hexapoda</taxon>
        <taxon>Insecta</taxon>
        <taxon>Pterygota</taxon>
        <taxon>Neoptera</taxon>
        <taxon>Endopterygota</taxon>
        <taxon>Hymenoptera</taxon>
        <taxon>Apocrita</taxon>
        <taxon>Ichneumonoidea</taxon>
        <taxon>Braconidae</taxon>
        <taxon>Aphidiinae</taxon>
        <taxon>Aphidius</taxon>
    </lineage>
</organism>
<evidence type="ECO:0000256" key="1">
    <source>
        <dbReference type="ARBA" id="ARBA00004651"/>
    </source>
</evidence>
<evidence type="ECO:0008006" key="11">
    <source>
        <dbReference type="Google" id="ProtNLM"/>
    </source>
</evidence>
<feature type="transmembrane region" description="Helical" evidence="8">
    <location>
        <begin position="294"/>
        <end position="312"/>
    </location>
</feature>
<feature type="transmembrane region" description="Helical" evidence="8">
    <location>
        <begin position="116"/>
        <end position="140"/>
    </location>
</feature>
<evidence type="ECO:0000256" key="8">
    <source>
        <dbReference type="SAM" id="Phobius"/>
    </source>
</evidence>
<accession>A0A834Y4L5</accession>
<comment type="caution">
    <text evidence="9">The sequence shown here is derived from an EMBL/GenBank/DDBJ whole genome shotgun (WGS) entry which is preliminary data.</text>
</comment>
<keyword evidence="7" id="KW-0675">Receptor</keyword>
<evidence type="ECO:0000313" key="10">
    <source>
        <dbReference type="Proteomes" id="UP000639338"/>
    </source>
</evidence>
<sequence length="315" mass="37138">MVLIYLIFLNFQIFYEIIETITTGSFNEFRIPVFLVIFSLASPLIEFLIFFLLPSKWIKLQQEWKSTDIQLSNCKYNFPKTGWKCDTVSIIIMMSLVIQHIYLIQSLKYIIRCFDIFLLIISHLPRCVSNFTDLFIILISTGLAERYKLMNNFVINSSIWINHENYWYKLRIIYNTLSNLVKKSDDIISPLILLSFFNNFLYICTSLFIGISIEKDINMTTLYSFCSFGFFIIKMMIVLFSLSRVNEQSKIILSIIYQCPTSKFTIEAQRLQFQLSHDDVTLTGMNFFLITRRFLLTVAGTIITYEMFLMKLNVH</sequence>
<comment type="subcellular location">
    <subcellularLocation>
        <location evidence="1">Cell membrane</location>
        <topology evidence="1">Multi-pass membrane protein</topology>
    </subcellularLocation>
</comment>
<keyword evidence="6 8" id="KW-0472">Membrane</keyword>
<dbReference type="Pfam" id="PF06151">
    <property type="entry name" value="Trehalose_recp"/>
    <property type="match status" value="1"/>
</dbReference>
<evidence type="ECO:0000313" key="9">
    <source>
        <dbReference type="EMBL" id="KAF7997722.1"/>
    </source>
</evidence>
<proteinExistence type="inferred from homology"/>
<feature type="transmembrane region" description="Helical" evidence="8">
    <location>
        <begin position="85"/>
        <end position="104"/>
    </location>
</feature>
<evidence type="ECO:0000256" key="3">
    <source>
        <dbReference type="ARBA" id="ARBA00022475"/>
    </source>
</evidence>
<gene>
    <name evidence="9" type="ORF">HCN44_009120</name>
</gene>